<evidence type="ECO:0000256" key="6">
    <source>
        <dbReference type="ARBA" id="ARBA00022679"/>
    </source>
</evidence>
<comment type="cofactor">
    <cofactor evidence="3">
        <name>Mg(2+)</name>
        <dbReference type="ChEBI" id="CHEBI:18420"/>
    </cofactor>
</comment>
<accession>A0A8K0IHT1</accession>
<evidence type="ECO:0000256" key="3">
    <source>
        <dbReference type="ARBA" id="ARBA00001946"/>
    </source>
</evidence>
<dbReference type="PANTHER" id="PTHR11349">
    <property type="entry name" value="NUCLEOSIDE DIPHOSPHATE KINASE"/>
    <property type="match status" value="1"/>
</dbReference>
<evidence type="ECO:0000313" key="10">
    <source>
        <dbReference type="EMBL" id="KAG1358897.1"/>
    </source>
</evidence>
<keyword evidence="6" id="KW-0808">Transferase</keyword>
<comment type="catalytic activity">
    <reaction evidence="1">
        <text>a 2'-deoxyribonucleoside 5'-diphosphate + ATP = a 2'-deoxyribonucleoside 5'-triphosphate + ADP</text>
        <dbReference type="Rhea" id="RHEA:44640"/>
        <dbReference type="ChEBI" id="CHEBI:30616"/>
        <dbReference type="ChEBI" id="CHEBI:61560"/>
        <dbReference type="ChEBI" id="CHEBI:73316"/>
        <dbReference type="ChEBI" id="CHEBI:456216"/>
        <dbReference type="EC" id="2.7.4.6"/>
    </reaction>
</comment>
<comment type="caution">
    <text evidence="10">The sequence shown here is derived from an EMBL/GenBank/DDBJ whole genome shotgun (WGS) entry which is preliminary data.</text>
</comment>
<keyword evidence="11" id="KW-1185">Reference proteome</keyword>
<proteinExistence type="inferred from homology"/>
<dbReference type="PROSITE" id="PS51374">
    <property type="entry name" value="NDPK_LIKE"/>
    <property type="match status" value="1"/>
</dbReference>
<evidence type="ECO:0000256" key="1">
    <source>
        <dbReference type="ARBA" id="ARBA00000082"/>
    </source>
</evidence>
<comment type="similarity">
    <text evidence="4 8">Belongs to the NDK family.</text>
</comment>
<gene>
    <name evidence="10" type="ORF">COCNU_08G003430</name>
</gene>
<dbReference type="GO" id="GO:0004550">
    <property type="term" value="F:nucleoside diphosphate kinase activity"/>
    <property type="evidence" value="ECO:0007669"/>
    <property type="project" value="UniProtKB-EC"/>
</dbReference>
<evidence type="ECO:0000256" key="4">
    <source>
        <dbReference type="ARBA" id="ARBA00008142"/>
    </source>
</evidence>
<evidence type="ECO:0000256" key="8">
    <source>
        <dbReference type="PROSITE-ProRule" id="PRU00706"/>
    </source>
</evidence>
<evidence type="ECO:0000313" key="11">
    <source>
        <dbReference type="Proteomes" id="UP000797356"/>
    </source>
</evidence>
<evidence type="ECO:0000256" key="2">
    <source>
        <dbReference type="ARBA" id="ARBA00000937"/>
    </source>
</evidence>
<dbReference type="EMBL" id="CM017879">
    <property type="protein sequence ID" value="KAG1358897.1"/>
    <property type="molecule type" value="Genomic_DNA"/>
</dbReference>
<name>A0A8K0IHT1_COCNU</name>
<feature type="domain" description="Nucleoside diphosphate kinase-like" evidence="9">
    <location>
        <begin position="107"/>
        <end position="174"/>
    </location>
</feature>
<reference evidence="10" key="1">
    <citation type="journal article" date="2017" name="Gigascience">
        <title>The genome draft of coconut (Cocos nucifera).</title>
        <authorList>
            <person name="Xiao Y."/>
            <person name="Xu P."/>
            <person name="Fan H."/>
            <person name="Baudouin L."/>
            <person name="Xia W."/>
            <person name="Bocs S."/>
            <person name="Xu J."/>
            <person name="Li Q."/>
            <person name="Guo A."/>
            <person name="Zhou L."/>
            <person name="Li J."/>
            <person name="Wu Y."/>
            <person name="Ma Z."/>
            <person name="Armero A."/>
            <person name="Issali A.E."/>
            <person name="Liu N."/>
            <person name="Peng M."/>
            <person name="Yang Y."/>
        </authorList>
    </citation>
    <scope>NUCLEOTIDE SEQUENCE</scope>
    <source>
        <tissue evidence="10">Spear leaf of Hainan Tall coconut</tissue>
    </source>
</reference>
<dbReference type="EC" id="2.7.4.6" evidence="5"/>
<dbReference type="SUPFAM" id="SSF54919">
    <property type="entry name" value="Nucleoside diphosphate kinase, NDK"/>
    <property type="match status" value="1"/>
</dbReference>
<evidence type="ECO:0000256" key="7">
    <source>
        <dbReference type="ARBA" id="ARBA00022777"/>
    </source>
</evidence>
<dbReference type="Proteomes" id="UP000797356">
    <property type="component" value="Chromosome 8"/>
</dbReference>
<dbReference type="OrthoDB" id="2162449at2759"/>
<dbReference type="InterPro" id="IPR034907">
    <property type="entry name" value="NDK-like_dom"/>
</dbReference>
<evidence type="ECO:0000256" key="5">
    <source>
        <dbReference type="ARBA" id="ARBA00012966"/>
    </source>
</evidence>
<comment type="caution">
    <text evidence="8">Lacks conserved residue(s) required for the propagation of feature annotation.</text>
</comment>
<sequence length="200" mass="21781">MDTLAVLGKSPCALSKTLQSRRHAVSSFPGGAQTLSFLSHRHLAALPPSPFLSHSSCPTGAKARAGRTRTGIFLPHLVAAMVRPFFPFYALDSVKNGKKSMEEGEEVEETYIMVKPDGVQRGLVGEIISRFEKKGFLLKGLKLFQCPKELAEPYGSKKVNFVRGYQFKHLGLESNFLSIASGSKFVGLEGGYNDLNESTG</sequence>
<reference evidence="10" key="2">
    <citation type="submission" date="2019-07" db="EMBL/GenBank/DDBJ databases">
        <authorList>
            <person name="Yang Y."/>
            <person name="Bocs S."/>
            <person name="Baudouin L."/>
        </authorList>
    </citation>
    <scope>NUCLEOTIDE SEQUENCE</scope>
    <source>
        <tissue evidence="10">Spear leaf of Hainan Tall coconut</tissue>
    </source>
</reference>
<dbReference type="InterPro" id="IPR036850">
    <property type="entry name" value="NDK-like_dom_sf"/>
</dbReference>
<dbReference type="Gene3D" id="3.30.70.141">
    <property type="entry name" value="Nucleoside diphosphate kinase-like domain"/>
    <property type="match status" value="1"/>
</dbReference>
<comment type="catalytic activity">
    <reaction evidence="2">
        <text>a ribonucleoside 5'-diphosphate + ATP = a ribonucleoside 5'-triphosphate + ADP</text>
        <dbReference type="Rhea" id="RHEA:18113"/>
        <dbReference type="ChEBI" id="CHEBI:30616"/>
        <dbReference type="ChEBI" id="CHEBI:57930"/>
        <dbReference type="ChEBI" id="CHEBI:61557"/>
        <dbReference type="ChEBI" id="CHEBI:456216"/>
        <dbReference type="EC" id="2.7.4.6"/>
    </reaction>
</comment>
<evidence type="ECO:0000259" key="9">
    <source>
        <dbReference type="SMART" id="SM00562"/>
    </source>
</evidence>
<dbReference type="Pfam" id="PF00334">
    <property type="entry name" value="NDK"/>
    <property type="match status" value="1"/>
</dbReference>
<keyword evidence="7 10" id="KW-0418">Kinase</keyword>
<protein>
    <recommendedName>
        <fullName evidence="5">nucleoside-diphosphate kinase</fullName>
        <ecNumber evidence="5">2.7.4.6</ecNumber>
    </recommendedName>
</protein>
<dbReference type="AlphaFoldDB" id="A0A8K0IHT1"/>
<organism evidence="10 11">
    <name type="scientific">Cocos nucifera</name>
    <name type="common">Coconut palm</name>
    <dbReference type="NCBI Taxonomy" id="13894"/>
    <lineage>
        <taxon>Eukaryota</taxon>
        <taxon>Viridiplantae</taxon>
        <taxon>Streptophyta</taxon>
        <taxon>Embryophyta</taxon>
        <taxon>Tracheophyta</taxon>
        <taxon>Spermatophyta</taxon>
        <taxon>Magnoliopsida</taxon>
        <taxon>Liliopsida</taxon>
        <taxon>Arecaceae</taxon>
        <taxon>Arecoideae</taxon>
        <taxon>Cocoseae</taxon>
        <taxon>Attaleinae</taxon>
        <taxon>Cocos</taxon>
    </lineage>
</organism>
<dbReference type="SMART" id="SM00562">
    <property type="entry name" value="NDK"/>
    <property type="match status" value="1"/>
</dbReference>